<dbReference type="InterPro" id="IPR045324">
    <property type="entry name" value="Small_multidrug_res"/>
</dbReference>
<evidence type="ECO:0000256" key="2">
    <source>
        <dbReference type="ARBA" id="ARBA00022448"/>
    </source>
</evidence>
<evidence type="ECO:0000256" key="7">
    <source>
        <dbReference type="ARBA" id="ARBA00038032"/>
    </source>
</evidence>
<keyword evidence="6 9" id="KW-0472">Membrane</keyword>
<dbReference type="KEGG" id="lck:HN018_13550"/>
<evidence type="ECO:0000313" key="10">
    <source>
        <dbReference type="EMBL" id="QKE90928.1"/>
    </source>
</evidence>
<evidence type="ECO:0000256" key="9">
    <source>
        <dbReference type="SAM" id="Phobius"/>
    </source>
</evidence>
<dbReference type="RefSeq" id="WP_171836651.1">
    <property type="nucleotide sequence ID" value="NZ_CP053708.1"/>
</dbReference>
<dbReference type="GO" id="GO:0015297">
    <property type="term" value="F:antiporter activity"/>
    <property type="evidence" value="ECO:0007669"/>
    <property type="project" value="TreeGrafter"/>
</dbReference>
<keyword evidence="4 8" id="KW-0812">Transmembrane</keyword>
<dbReference type="EMBL" id="CP053708">
    <property type="protein sequence ID" value="QKE90928.1"/>
    <property type="molecule type" value="Genomic_DNA"/>
</dbReference>
<dbReference type="PANTHER" id="PTHR30561:SF1">
    <property type="entry name" value="MULTIDRUG TRANSPORTER EMRE"/>
    <property type="match status" value="1"/>
</dbReference>
<comment type="subcellular location">
    <subcellularLocation>
        <location evidence="1 8">Cell membrane</location>
        <topology evidence="1 8">Multi-pass membrane protein</topology>
    </subcellularLocation>
</comment>
<evidence type="ECO:0000313" key="11">
    <source>
        <dbReference type="Proteomes" id="UP000500767"/>
    </source>
</evidence>
<dbReference type="PANTHER" id="PTHR30561">
    <property type="entry name" value="SMR FAMILY PROTON-DEPENDENT DRUG EFFLUX TRANSPORTER SUGE"/>
    <property type="match status" value="1"/>
</dbReference>
<organism evidence="10 11">
    <name type="scientific">Lichenicola cladoniae</name>
    <dbReference type="NCBI Taxonomy" id="1484109"/>
    <lineage>
        <taxon>Bacteria</taxon>
        <taxon>Pseudomonadati</taxon>
        <taxon>Pseudomonadota</taxon>
        <taxon>Alphaproteobacteria</taxon>
        <taxon>Acetobacterales</taxon>
        <taxon>Acetobacteraceae</taxon>
        <taxon>Lichenicola</taxon>
    </lineage>
</organism>
<dbReference type="InterPro" id="IPR000390">
    <property type="entry name" value="Small_drug/metabolite_transptr"/>
</dbReference>
<name>A0A6M8HRF7_9PROT</name>
<keyword evidence="11" id="KW-1185">Reference proteome</keyword>
<dbReference type="Pfam" id="PF00893">
    <property type="entry name" value="Multi_Drug_Res"/>
    <property type="match status" value="1"/>
</dbReference>
<evidence type="ECO:0000256" key="6">
    <source>
        <dbReference type="ARBA" id="ARBA00023136"/>
    </source>
</evidence>
<feature type="transmembrane region" description="Helical" evidence="9">
    <location>
        <begin position="29"/>
        <end position="50"/>
    </location>
</feature>
<dbReference type="SUPFAM" id="SSF103481">
    <property type="entry name" value="Multidrug resistance efflux transporter EmrE"/>
    <property type="match status" value="1"/>
</dbReference>
<evidence type="ECO:0000256" key="5">
    <source>
        <dbReference type="ARBA" id="ARBA00022989"/>
    </source>
</evidence>
<dbReference type="Gene3D" id="1.10.3730.20">
    <property type="match status" value="1"/>
</dbReference>
<evidence type="ECO:0000256" key="1">
    <source>
        <dbReference type="ARBA" id="ARBA00004651"/>
    </source>
</evidence>
<dbReference type="GO" id="GO:0015199">
    <property type="term" value="F:amino-acid betaine transmembrane transporter activity"/>
    <property type="evidence" value="ECO:0007669"/>
    <property type="project" value="TreeGrafter"/>
</dbReference>
<protein>
    <submittedName>
        <fullName evidence="10">Multidrug efflux SMR transporter</fullName>
    </submittedName>
</protein>
<comment type="similarity">
    <text evidence="7 8">Belongs to the drug/metabolite transporter (DMT) superfamily. Small multidrug resistance (SMR) (TC 2.A.7.1) family.</text>
</comment>
<dbReference type="Proteomes" id="UP000500767">
    <property type="component" value="Chromosome"/>
</dbReference>
<dbReference type="InterPro" id="IPR037185">
    <property type="entry name" value="EmrE-like"/>
</dbReference>
<dbReference type="GO" id="GO:1990961">
    <property type="term" value="P:xenobiotic detoxification by transmembrane export across the plasma membrane"/>
    <property type="evidence" value="ECO:0007669"/>
    <property type="project" value="UniProtKB-ARBA"/>
</dbReference>
<evidence type="ECO:0000256" key="4">
    <source>
        <dbReference type="ARBA" id="ARBA00022692"/>
    </source>
</evidence>
<gene>
    <name evidence="10" type="ORF">HN018_13550</name>
</gene>
<dbReference type="AlphaFoldDB" id="A0A6M8HRF7"/>
<dbReference type="GO" id="GO:0015220">
    <property type="term" value="F:choline transmembrane transporter activity"/>
    <property type="evidence" value="ECO:0007669"/>
    <property type="project" value="TreeGrafter"/>
</dbReference>
<proteinExistence type="inferred from homology"/>
<keyword evidence="3" id="KW-1003">Cell membrane</keyword>
<evidence type="ECO:0000256" key="3">
    <source>
        <dbReference type="ARBA" id="ARBA00022475"/>
    </source>
</evidence>
<sequence length="110" mass="11549">MPYLTLLIAILAETAATSALKASAGFTRPWPSIIVVLGYGISFYCLSLTLRTMPVGVAYAIWSGIGIVLISMLAWLLFDQVPDLAAVIGMALILCGVLVVNLFSRSGSAG</sequence>
<feature type="transmembrane region" description="Helical" evidence="9">
    <location>
        <begin position="57"/>
        <end position="78"/>
    </location>
</feature>
<reference evidence="10 11" key="1">
    <citation type="journal article" date="2014" name="World J. Microbiol. Biotechnol.">
        <title>Biodiversity and physiological characteristics of Antarctic and Arctic lichens-associated bacteria.</title>
        <authorList>
            <person name="Lee Y.M."/>
            <person name="Kim E.H."/>
            <person name="Lee H.K."/>
            <person name="Hong S.G."/>
        </authorList>
    </citation>
    <scope>NUCLEOTIDE SEQUENCE [LARGE SCALE GENOMIC DNA]</scope>
    <source>
        <strain evidence="10 11">PAMC 26569</strain>
    </source>
</reference>
<accession>A0A6M8HRF7</accession>
<dbReference type="GO" id="GO:0005886">
    <property type="term" value="C:plasma membrane"/>
    <property type="evidence" value="ECO:0007669"/>
    <property type="project" value="UniProtKB-SubCell"/>
</dbReference>
<dbReference type="FunFam" id="1.10.3730.20:FF:000001">
    <property type="entry name" value="Quaternary ammonium compound resistance transporter SugE"/>
    <property type="match status" value="1"/>
</dbReference>
<keyword evidence="5 9" id="KW-1133">Transmembrane helix</keyword>
<feature type="transmembrane region" description="Helical" evidence="9">
    <location>
        <begin position="84"/>
        <end position="103"/>
    </location>
</feature>
<dbReference type="GO" id="GO:0031460">
    <property type="term" value="P:glycine betaine transport"/>
    <property type="evidence" value="ECO:0007669"/>
    <property type="project" value="TreeGrafter"/>
</dbReference>
<evidence type="ECO:0000256" key="8">
    <source>
        <dbReference type="RuleBase" id="RU003942"/>
    </source>
</evidence>
<keyword evidence="2" id="KW-0813">Transport</keyword>